<dbReference type="GO" id="GO:0007166">
    <property type="term" value="P:cell surface receptor signaling pathway"/>
    <property type="evidence" value="ECO:0007669"/>
    <property type="project" value="InterPro"/>
</dbReference>
<dbReference type="GO" id="GO:0017046">
    <property type="term" value="F:peptide hormone binding"/>
    <property type="evidence" value="ECO:0007669"/>
    <property type="project" value="TreeGrafter"/>
</dbReference>
<evidence type="ECO:0000256" key="10">
    <source>
        <dbReference type="ARBA" id="ARBA00023157"/>
    </source>
</evidence>
<feature type="transmembrane region" description="Helical" evidence="19">
    <location>
        <begin position="309"/>
        <end position="330"/>
    </location>
</feature>
<name>A0A498NAU3_LABRO</name>
<protein>
    <recommendedName>
        <fullName evidence="3">Parathyroid hormone/parathyroid hormone-related peptide receptor</fullName>
    </recommendedName>
    <alternativeName>
        <fullName evidence="14">PTH/PTHrP type I receptor</fullName>
    </alternativeName>
    <alternativeName>
        <fullName evidence="15">Parathyroid hormone 1 receptor</fullName>
    </alternativeName>
</protein>
<reference evidence="23 24" key="1">
    <citation type="submission" date="2018-03" db="EMBL/GenBank/DDBJ databases">
        <title>Draft genome sequence of Rohu Carp (Labeo rohita).</title>
        <authorList>
            <person name="Das P."/>
            <person name="Kushwaha B."/>
            <person name="Joshi C.G."/>
            <person name="Kumar D."/>
            <person name="Nagpure N.S."/>
            <person name="Sahoo L."/>
            <person name="Das S.P."/>
            <person name="Bit A."/>
            <person name="Patnaik S."/>
            <person name="Meher P.K."/>
            <person name="Jayasankar P."/>
            <person name="Koringa P.G."/>
            <person name="Patel N.V."/>
            <person name="Hinsu A.T."/>
            <person name="Kumar R."/>
            <person name="Pandey M."/>
            <person name="Agarwal S."/>
            <person name="Srivastava S."/>
            <person name="Singh M."/>
            <person name="Iquebal M.A."/>
            <person name="Jaiswal S."/>
            <person name="Angadi U.B."/>
            <person name="Kumar N."/>
            <person name="Raza M."/>
            <person name="Shah T.M."/>
            <person name="Rai A."/>
            <person name="Jena J.K."/>
        </authorList>
    </citation>
    <scope>NUCLEOTIDE SEQUENCE [LARGE SCALE GENOMIC DNA]</scope>
    <source>
        <strain evidence="23">DASCIFA01</strain>
        <tissue evidence="23">Testis</tissue>
    </source>
</reference>
<feature type="domain" description="G-protein coupled receptors family 2 profile 1" evidence="21">
    <location>
        <begin position="45"/>
        <end position="90"/>
    </location>
</feature>
<keyword evidence="8" id="KW-0297">G-protein coupled receptor</keyword>
<keyword evidence="4" id="KW-1003">Cell membrane</keyword>
<keyword evidence="5 19" id="KW-0812">Transmembrane</keyword>
<comment type="similarity">
    <text evidence="2">Belongs to the G-protein coupled receptor 2 family.</text>
</comment>
<evidence type="ECO:0000256" key="8">
    <source>
        <dbReference type="ARBA" id="ARBA00023040"/>
    </source>
</evidence>
<feature type="chain" id="PRO_5019780036" description="Parathyroid hormone/parathyroid hormone-related peptide receptor" evidence="20">
    <location>
        <begin position="22"/>
        <end position="649"/>
    </location>
</feature>
<dbReference type="GO" id="GO:0008528">
    <property type="term" value="F:G protein-coupled peptide receptor activity"/>
    <property type="evidence" value="ECO:0007669"/>
    <property type="project" value="TreeGrafter"/>
</dbReference>
<dbReference type="InterPro" id="IPR050332">
    <property type="entry name" value="GPCR_2"/>
</dbReference>
<evidence type="ECO:0000259" key="21">
    <source>
        <dbReference type="PROSITE" id="PS50227"/>
    </source>
</evidence>
<dbReference type="EMBL" id="QBIY01011826">
    <property type="protein sequence ID" value="RXN28874.1"/>
    <property type="molecule type" value="Genomic_DNA"/>
</dbReference>
<gene>
    <name evidence="23" type="ORF">ROHU_005254</name>
</gene>
<dbReference type="PANTHER" id="PTHR45620">
    <property type="entry name" value="PDF RECEPTOR-LIKE PROTEIN-RELATED"/>
    <property type="match status" value="1"/>
</dbReference>
<feature type="region of interest" description="Disordered" evidence="18">
    <location>
        <begin position="604"/>
        <end position="626"/>
    </location>
</feature>
<feature type="transmembrane region" description="Helical" evidence="19">
    <location>
        <begin position="105"/>
        <end position="129"/>
    </location>
</feature>
<feature type="transmembrane region" description="Helical" evidence="19">
    <location>
        <begin position="141"/>
        <end position="160"/>
    </location>
</feature>
<feature type="transmembrane region" description="Helical" evidence="19">
    <location>
        <begin position="180"/>
        <end position="203"/>
    </location>
</feature>
<evidence type="ECO:0000313" key="23">
    <source>
        <dbReference type="EMBL" id="RXN28874.1"/>
    </source>
</evidence>
<evidence type="ECO:0000256" key="19">
    <source>
        <dbReference type="SAM" id="Phobius"/>
    </source>
</evidence>
<dbReference type="Gene3D" id="4.10.1240.10">
    <property type="entry name" value="GPCR, family 2, extracellular hormone receptor domain"/>
    <property type="match status" value="1"/>
</dbReference>
<evidence type="ECO:0000256" key="12">
    <source>
        <dbReference type="ARBA" id="ARBA00023180"/>
    </source>
</evidence>
<feature type="transmembrane region" description="Helical" evidence="19">
    <location>
        <begin position="264"/>
        <end position="288"/>
    </location>
</feature>
<evidence type="ECO:0000256" key="14">
    <source>
        <dbReference type="ARBA" id="ARBA00030334"/>
    </source>
</evidence>
<dbReference type="PROSITE" id="PS50227">
    <property type="entry name" value="G_PROTEIN_RECEP_F2_3"/>
    <property type="match status" value="1"/>
</dbReference>
<dbReference type="InterPro" id="IPR036445">
    <property type="entry name" value="GPCR_2_extracell_dom_sf"/>
</dbReference>
<keyword evidence="9 19" id="KW-0472">Membrane</keyword>
<dbReference type="GO" id="GO:0007200">
    <property type="term" value="P:phospholipase C-activating G protein-coupled receptor signaling pathway"/>
    <property type="evidence" value="ECO:0007669"/>
    <property type="project" value="UniProtKB-ARBA"/>
</dbReference>
<dbReference type="PROSITE" id="PS50261">
    <property type="entry name" value="G_PROTEIN_RECEP_F2_4"/>
    <property type="match status" value="1"/>
</dbReference>
<evidence type="ECO:0000256" key="13">
    <source>
        <dbReference type="ARBA" id="ARBA00023224"/>
    </source>
</evidence>
<dbReference type="GO" id="GO:0004991">
    <property type="term" value="F:parathyroid hormone receptor activity"/>
    <property type="evidence" value="ECO:0007669"/>
    <property type="project" value="UniProtKB-ARBA"/>
</dbReference>
<dbReference type="Gene3D" id="1.20.1070.10">
    <property type="entry name" value="Rhodopsin 7-helix transmembrane proteins"/>
    <property type="match status" value="1"/>
</dbReference>
<comment type="subcellular location">
    <subcellularLocation>
        <location evidence="1">Cell membrane</location>
        <topology evidence="1">Multi-pass membrane protein</topology>
    </subcellularLocation>
</comment>
<feature type="domain" description="G-protein coupled receptors family 2 profile 2" evidence="22">
    <location>
        <begin position="104"/>
        <end position="354"/>
    </location>
</feature>
<dbReference type="Proteomes" id="UP000290572">
    <property type="component" value="Unassembled WGS sequence"/>
</dbReference>
<evidence type="ECO:0000256" key="17">
    <source>
        <dbReference type="ARBA" id="ARBA00093493"/>
    </source>
</evidence>
<evidence type="ECO:0000256" key="6">
    <source>
        <dbReference type="ARBA" id="ARBA00022729"/>
    </source>
</evidence>
<comment type="caution">
    <text evidence="23">The sequence shown here is derived from an EMBL/GenBank/DDBJ whole genome shotgun (WGS) entry which is preliminary data.</text>
</comment>
<keyword evidence="12" id="KW-0325">Glycoprotein</keyword>
<feature type="transmembrane region" description="Helical" evidence="19">
    <location>
        <begin position="224"/>
        <end position="244"/>
    </location>
</feature>
<keyword evidence="24" id="KW-1185">Reference proteome</keyword>
<evidence type="ECO:0000256" key="9">
    <source>
        <dbReference type="ARBA" id="ARBA00023136"/>
    </source>
</evidence>
<proteinExistence type="inferred from homology"/>
<evidence type="ECO:0000256" key="20">
    <source>
        <dbReference type="SAM" id="SignalP"/>
    </source>
</evidence>
<sequence>MVSVEVSVAFMLCSVLMKARALIDSDDVITRDEQIFLLIGARTRCERSIRAQFDVVRGHAYRHCDASGNWEQVSTINRTWANYTECTTYLHTNHSDQEEVFERLYLMYTIGYSISLAALLVAVFILCYFKRLHCTRNYIHIHLFTSFICRAISIFVKDAVLYGVTDEGKLEDGAVGQRPYMVGCKVAVTLFLYLLATNHYWILVEGLYLHSLIFMAFLSDKNCLWALTIIGWGIPAVFVSIWVSARVSLADTQCWDISAGNLKWIYQVPILAAIVVNFFLFLNIIRVLASKLWETNTGKLDPRQQYRKLLKSTLVLMPLFGVHYMLFMALPYTDVTGLLWQIQMHYEMLFNSSQVQAEVKKAWLRRSLALDLKQKARVNSSAGCGSGYYGGMMSHTTTQSVCLSVSGTKGLPLGTMGAKGQSRLHHSGNLPGYAPHDTETVFFTVQQHELVLRRTDGKESLSKQTSRNAEEKETTYITFKFVFVSLSLFLCLSPSLFISLHHDQVQAEVKKAWLRRSLALDLKQKARVNSSAGCGSGYYGGMMSHTTTQSVCLSVSGTKGLPLGTMGAKGQSRLHHSGNLPGYAPHDTETVFFTVQQHELVLRRTDGKESLSKQTSRNAEESEHDFEPYFVADDELSGSMSWKELETML</sequence>
<evidence type="ECO:0000313" key="24">
    <source>
        <dbReference type="Proteomes" id="UP000290572"/>
    </source>
</evidence>
<evidence type="ECO:0000256" key="3">
    <source>
        <dbReference type="ARBA" id="ARBA00020798"/>
    </source>
</evidence>
<evidence type="ECO:0000259" key="22">
    <source>
        <dbReference type="PROSITE" id="PS50261"/>
    </source>
</evidence>
<evidence type="ECO:0000256" key="11">
    <source>
        <dbReference type="ARBA" id="ARBA00023170"/>
    </source>
</evidence>
<dbReference type="InterPro" id="IPR001879">
    <property type="entry name" value="GPCR_2_extracellular_dom"/>
</dbReference>
<evidence type="ECO:0000256" key="5">
    <source>
        <dbReference type="ARBA" id="ARBA00022692"/>
    </source>
</evidence>
<dbReference type="PRINTS" id="PR00249">
    <property type="entry name" value="GPCRSECRETIN"/>
</dbReference>
<evidence type="ECO:0000256" key="15">
    <source>
        <dbReference type="ARBA" id="ARBA00032662"/>
    </source>
</evidence>
<dbReference type="PANTHER" id="PTHR45620:SF18">
    <property type="entry name" value="PARATHYROID HORMONE_PARATHYROID HORMONE-RELATED PEPTIDE RECEPTOR"/>
    <property type="match status" value="1"/>
</dbReference>
<keyword evidence="10" id="KW-1015">Disulfide bond</keyword>
<dbReference type="SUPFAM" id="SSF81321">
    <property type="entry name" value="Family A G protein-coupled receptor-like"/>
    <property type="match status" value="1"/>
</dbReference>
<evidence type="ECO:0000256" key="2">
    <source>
        <dbReference type="ARBA" id="ARBA00005314"/>
    </source>
</evidence>
<comment type="function">
    <text evidence="16">G-protein-coupled receptor for parathyroid hormone (PTH) and for parathyroid hormone-related peptide (PTHLH). Ligand binding causes a conformation change that triggers signaling via guanine nucleotide-binding proteins (G proteins) and modulates the activity of downstream effectors, such as adenylate cyclase (cAMP). PTH1R is coupled to G(s) G alpha proteins and mediates activation of adenylate cyclase activity. PTHLH dissociates from PTH1R more rapidly than PTH; as consequence, the cAMP response induced by PTHLH decays faster than the response induced by PTH.</text>
</comment>
<evidence type="ECO:0000256" key="7">
    <source>
        <dbReference type="ARBA" id="ARBA00022989"/>
    </source>
</evidence>
<evidence type="ECO:0000256" key="1">
    <source>
        <dbReference type="ARBA" id="ARBA00004651"/>
    </source>
</evidence>
<evidence type="ECO:0000256" key="16">
    <source>
        <dbReference type="ARBA" id="ARBA00093433"/>
    </source>
</evidence>
<evidence type="ECO:0000256" key="4">
    <source>
        <dbReference type="ARBA" id="ARBA00022475"/>
    </source>
</evidence>
<accession>A0A498NAU3</accession>
<keyword evidence="7 19" id="KW-1133">Transmembrane helix</keyword>
<dbReference type="InterPro" id="IPR000832">
    <property type="entry name" value="GPCR_2_secretin-like"/>
</dbReference>
<dbReference type="GO" id="GO:0005886">
    <property type="term" value="C:plasma membrane"/>
    <property type="evidence" value="ECO:0007669"/>
    <property type="project" value="UniProtKB-SubCell"/>
</dbReference>
<dbReference type="AlphaFoldDB" id="A0A498NAU3"/>
<dbReference type="Pfam" id="PF00002">
    <property type="entry name" value="7tm_2"/>
    <property type="match status" value="1"/>
</dbReference>
<evidence type="ECO:0000256" key="18">
    <source>
        <dbReference type="SAM" id="MobiDB-lite"/>
    </source>
</evidence>
<dbReference type="GO" id="GO:0007189">
    <property type="term" value="P:adenylate cyclase-activating G protein-coupled receptor signaling pathway"/>
    <property type="evidence" value="ECO:0007669"/>
    <property type="project" value="UniProtKB-ARBA"/>
</dbReference>
<dbReference type="InterPro" id="IPR017981">
    <property type="entry name" value="GPCR_2-like_7TM"/>
</dbReference>
<feature type="signal peptide" evidence="20">
    <location>
        <begin position="1"/>
        <end position="21"/>
    </location>
</feature>
<organism evidence="23 24">
    <name type="scientific">Labeo rohita</name>
    <name type="common">Indian major carp</name>
    <name type="synonym">Cyprinus rohita</name>
    <dbReference type="NCBI Taxonomy" id="84645"/>
    <lineage>
        <taxon>Eukaryota</taxon>
        <taxon>Metazoa</taxon>
        <taxon>Chordata</taxon>
        <taxon>Craniata</taxon>
        <taxon>Vertebrata</taxon>
        <taxon>Euteleostomi</taxon>
        <taxon>Actinopterygii</taxon>
        <taxon>Neopterygii</taxon>
        <taxon>Teleostei</taxon>
        <taxon>Ostariophysi</taxon>
        <taxon>Cypriniformes</taxon>
        <taxon>Cyprinidae</taxon>
        <taxon>Labeoninae</taxon>
        <taxon>Labeonini</taxon>
        <taxon>Labeo</taxon>
    </lineage>
</organism>
<dbReference type="STRING" id="84645.A0A498NAU3"/>
<keyword evidence="6 20" id="KW-0732">Signal</keyword>
<keyword evidence="13" id="KW-0807">Transducer</keyword>
<comment type="subunit">
    <text evidence="17">Homodimer in the absence of bound ligand. Peptide hormone binding leads to dissociation of the homodimer.</text>
</comment>
<keyword evidence="11 23" id="KW-0675">Receptor</keyword>
<dbReference type="FunFam" id="1.20.1070.10:FF:000070">
    <property type="entry name" value="Parathyroid hormone/parathyroid hormone-related peptide receptor"/>
    <property type="match status" value="1"/>
</dbReference>